<gene>
    <name evidence="3" type="ORF">NH26_10375</name>
</gene>
<dbReference type="OrthoDB" id="1003442at2"/>
<organism evidence="3 4">
    <name type="scientific">Flammeovirga pacifica</name>
    <dbReference type="NCBI Taxonomy" id="915059"/>
    <lineage>
        <taxon>Bacteria</taxon>
        <taxon>Pseudomonadati</taxon>
        <taxon>Bacteroidota</taxon>
        <taxon>Cytophagia</taxon>
        <taxon>Cytophagales</taxon>
        <taxon>Flammeovirgaceae</taxon>
        <taxon>Flammeovirga</taxon>
    </lineage>
</organism>
<dbReference type="Pfam" id="PF12728">
    <property type="entry name" value="HTH_17"/>
    <property type="match status" value="1"/>
</dbReference>
<keyword evidence="4" id="KW-1185">Reference proteome</keyword>
<feature type="coiled-coil region" evidence="1">
    <location>
        <begin position="10"/>
        <end position="37"/>
    </location>
</feature>
<accession>A0A1S1Z0D7</accession>
<name>A0A1S1Z0D7_FLAPC</name>
<dbReference type="STRING" id="915059.NH26_10375"/>
<evidence type="ECO:0000259" key="2">
    <source>
        <dbReference type="Pfam" id="PF12728"/>
    </source>
</evidence>
<dbReference type="AlphaFoldDB" id="A0A1S1Z0D7"/>
<dbReference type="EMBL" id="JRYR02000001">
    <property type="protein sequence ID" value="OHX66734.1"/>
    <property type="molecule type" value="Genomic_DNA"/>
</dbReference>
<evidence type="ECO:0000313" key="4">
    <source>
        <dbReference type="Proteomes" id="UP000179797"/>
    </source>
</evidence>
<dbReference type="InterPro" id="IPR009061">
    <property type="entry name" value="DNA-bd_dom_put_sf"/>
</dbReference>
<comment type="caution">
    <text evidence="3">The sequence shown here is derived from an EMBL/GenBank/DDBJ whole genome shotgun (WGS) entry which is preliminary data.</text>
</comment>
<feature type="domain" description="Helix-turn-helix" evidence="2">
    <location>
        <begin position="44"/>
        <end position="91"/>
    </location>
</feature>
<keyword evidence="1" id="KW-0175">Coiled coil</keyword>
<proteinExistence type="predicted"/>
<protein>
    <recommendedName>
        <fullName evidence="2">Helix-turn-helix domain-containing protein</fullName>
    </recommendedName>
</protein>
<evidence type="ECO:0000256" key="1">
    <source>
        <dbReference type="SAM" id="Coils"/>
    </source>
</evidence>
<evidence type="ECO:0000313" key="3">
    <source>
        <dbReference type="EMBL" id="OHX66734.1"/>
    </source>
</evidence>
<sequence>MSNNPIINPFELLSSQFSRIESKIDFLEKEINQLKKIGDPDKQYSIKKACEFLNVSRTTIYRYMNDENNPLPYNRVGSKIILKHKDIQEYFNL</sequence>
<reference evidence="3 4" key="1">
    <citation type="journal article" date="2012" name="Int. J. Syst. Evol. Microbiol.">
        <title>Flammeovirga pacifica sp. nov., isolated from deep-sea sediment.</title>
        <authorList>
            <person name="Xu H."/>
            <person name="Fu Y."/>
            <person name="Yang N."/>
            <person name="Ding Z."/>
            <person name="Lai Q."/>
            <person name="Zeng R."/>
        </authorList>
    </citation>
    <scope>NUCLEOTIDE SEQUENCE [LARGE SCALE GENOMIC DNA]</scope>
    <source>
        <strain evidence="4">DSM 24597 / LMG 26175 / WPAGA1</strain>
    </source>
</reference>
<dbReference type="InterPro" id="IPR041657">
    <property type="entry name" value="HTH_17"/>
</dbReference>
<dbReference type="SUPFAM" id="SSF46955">
    <property type="entry name" value="Putative DNA-binding domain"/>
    <property type="match status" value="1"/>
</dbReference>
<dbReference type="RefSeq" id="WP_044222639.1">
    <property type="nucleotide sequence ID" value="NZ_JRYR02000001.1"/>
</dbReference>
<dbReference type="Proteomes" id="UP000179797">
    <property type="component" value="Unassembled WGS sequence"/>
</dbReference>